<dbReference type="InterPro" id="IPR003339">
    <property type="entry name" value="ABC/ECF_trnsptr_transmembrane"/>
</dbReference>
<dbReference type="GO" id="GO:0006824">
    <property type="term" value="P:cobalt ion transport"/>
    <property type="evidence" value="ECO:0007669"/>
    <property type="project" value="InterPro"/>
</dbReference>
<evidence type="ECO:0000256" key="5">
    <source>
        <dbReference type="ARBA" id="ARBA00023136"/>
    </source>
</evidence>
<evidence type="ECO:0000256" key="2">
    <source>
        <dbReference type="ARBA" id="ARBA00022475"/>
    </source>
</evidence>
<dbReference type="Pfam" id="PF02361">
    <property type="entry name" value="CbiQ"/>
    <property type="match status" value="1"/>
</dbReference>
<feature type="transmembrane region" description="Helical" evidence="6">
    <location>
        <begin position="116"/>
        <end position="141"/>
    </location>
</feature>
<evidence type="ECO:0000256" key="1">
    <source>
        <dbReference type="ARBA" id="ARBA00004651"/>
    </source>
</evidence>
<dbReference type="InterPro" id="IPR012809">
    <property type="entry name" value="ECF_CbiQ"/>
</dbReference>
<keyword evidence="4 6" id="KW-1133">Transmembrane helix</keyword>
<keyword evidence="3 6" id="KW-0812">Transmembrane</keyword>
<name>S5DPL4_9ACTN</name>
<organism evidence="7">
    <name type="scientific">Candidatus Actinomarina minuta</name>
    <dbReference type="NCBI Taxonomy" id="1389454"/>
    <lineage>
        <taxon>Bacteria</taxon>
        <taxon>Bacillati</taxon>
        <taxon>Actinomycetota</taxon>
        <taxon>Actinomycetes</taxon>
        <taxon>Candidatus Actinomarinidae</taxon>
        <taxon>Candidatus Actinomarinales</taxon>
        <taxon>Candidatus Actinomarineae</taxon>
        <taxon>Candidatus Actinomarinaceae</taxon>
        <taxon>Candidatus Actinomarina</taxon>
    </lineage>
</organism>
<evidence type="ECO:0000256" key="6">
    <source>
        <dbReference type="SAM" id="Phobius"/>
    </source>
</evidence>
<sequence>MYSTSHEHHLSLHKNSQLNDVKPQHKVLGCFLIVLSVAFSNVQNIFQIVSHIVIVMYILYLSKIPLKTYLKRLTLDIPFILFALFLPFLSSENNDKVFEVFSLNIYQTGLNDMLTILFKATLGLTIGIVLTAVTSSMEIIYGLQKLKVPNILIAIMSFTIRYIDVFIDEFKRVRISMKSRGYLEKGLKSLIPIAFASGAMLIRGYERGERVYLSMISRGFQGTIEFKSRSYKTSYKFNLCVVSSLVILGIDKLL</sequence>
<dbReference type="GO" id="GO:0043190">
    <property type="term" value="C:ATP-binding cassette (ABC) transporter complex"/>
    <property type="evidence" value="ECO:0007669"/>
    <property type="project" value="InterPro"/>
</dbReference>
<reference evidence="7" key="1">
    <citation type="journal article" date="2013" name="Sci. Rep.">
        <title>Metagenomics uncovers a new group of low GC and ultra-small marine Actinobacteria.</title>
        <authorList>
            <person name="Ghai R."/>
            <person name="Mizuno C.M."/>
            <person name="Picazo A."/>
            <person name="Camacho A."/>
            <person name="Rodriguez-Valera F."/>
        </authorList>
    </citation>
    <scope>NUCLEOTIDE SEQUENCE</scope>
</reference>
<dbReference type="PANTHER" id="PTHR34857:SF2">
    <property type="entry name" value="SLL0384 PROTEIN"/>
    <property type="match status" value="1"/>
</dbReference>
<feature type="transmembrane region" description="Helical" evidence="6">
    <location>
        <begin position="148"/>
        <end position="167"/>
    </location>
</feature>
<dbReference type="CDD" id="cd16914">
    <property type="entry name" value="EcfT"/>
    <property type="match status" value="1"/>
</dbReference>
<dbReference type="EMBL" id="KC811135">
    <property type="protein sequence ID" value="AGQ19533.1"/>
    <property type="molecule type" value="Genomic_DNA"/>
</dbReference>
<proteinExistence type="predicted"/>
<dbReference type="NCBIfam" id="TIGR02454">
    <property type="entry name" value="ECF_T_CbiQ"/>
    <property type="match status" value="1"/>
</dbReference>
<feature type="transmembrane region" description="Helical" evidence="6">
    <location>
        <begin position="73"/>
        <end position="90"/>
    </location>
</feature>
<protein>
    <submittedName>
        <fullName evidence="7">ABC-type cobalt transport system permease component CbiQ</fullName>
    </submittedName>
</protein>
<accession>S5DPL4</accession>
<dbReference type="InterPro" id="IPR051611">
    <property type="entry name" value="ECF_transporter_component"/>
</dbReference>
<evidence type="ECO:0000256" key="4">
    <source>
        <dbReference type="ARBA" id="ARBA00022989"/>
    </source>
</evidence>
<evidence type="ECO:0000256" key="3">
    <source>
        <dbReference type="ARBA" id="ARBA00022692"/>
    </source>
</evidence>
<dbReference type="AlphaFoldDB" id="S5DPL4"/>
<dbReference type="PANTHER" id="PTHR34857">
    <property type="entry name" value="SLL0384 PROTEIN"/>
    <property type="match status" value="1"/>
</dbReference>
<comment type="subcellular location">
    <subcellularLocation>
        <location evidence="1">Cell membrane</location>
        <topology evidence="1">Multi-pass membrane protein</topology>
    </subcellularLocation>
</comment>
<evidence type="ECO:0000313" key="7">
    <source>
        <dbReference type="EMBL" id="AGQ19533.1"/>
    </source>
</evidence>
<keyword evidence="5 6" id="KW-0472">Membrane</keyword>
<feature type="transmembrane region" description="Helical" evidence="6">
    <location>
        <begin position="44"/>
        <end position="61"/>
    </location>
</feature>
<keyword evidence="2" id="KW-1003">Cell membrane</keyword>